<dbReference type="OrthoDB" id="186626at2759"/>
<dbReference type="OMA" id="CNPRTHS"/>
<evidence type="ECO:0000313" key="4">
    <source>
        <dbReference type="Proteomes" id="UP000243498"/>
    </source>
</evidence>
<dbReference type="Gene3D" id="3.40.50.20">
    <property type="match status" value="1"/>
</dbReference>
<keyword evidence="4" id="KW-1185">Reference proteome</keyword>
<dbReference type="EMBL" id="AZHC01000026">
    <property type="protein sequence ID" value="OAA38290.1"/>
    <property type="molecule type" value="Genomic_DNA"/>
</dbReference>
<dbReference type="GO" id="GO:0005524">
    <property type="term" value="F:ATP binding"/>
    <property type="evidence" value="ECO:0007669"/>
    <property type="project" value="UniProtKB-UniRule"/>
</dbReference>
<accession>A0A166ZVR5</accession>
<dbReference type="Proteomes" id="UP000243498">
    <property type="component" value="Unassembled WGS sequence"/>
</dbReference>
<proteinExistence type="predicted"/>
<protein>
    <submittedName>
        <fullName evidence="3">ATP-grasp fold protein</fullName>
    </submittedName>
</protein>
<dbReference type="GO" id="GO:0046872">
    <property type="term" value="F:metal ion binding"/>
    <property type="evidence" value="ECO:0007669"/>
    <property type="project" value="InterPro"/>
</dbReference>
<dbReference type="SUPFAM" id="SSF56059">
    <property type="entry name" value="Glutathione synthetase ATP-binding domain-like"/>
    <property type="match status" value="1"/>
</dbReference>
<dbReference type="STRING" id="1081105.A0A166ZVR5"/>
<reference evidence="3 4" key="1">
    <citation type="journal article" date="2016" name="Genome Biol. Evol.">
        <title>Divergent and convergent evolution of fungal pathogenicity.</title>
        <authorList>
            <person name="Shang Y."/>
            <person name="Xiao G."/>
            <person name="Zheng P."/>
            <person name="Cen K."/>
            <person name="Zhan S."/>
            <person name="Wang C."/>
        </authorList>
    </citation>
    <scope>NUCLEOTIDE SEQUENCE [LARGE SCALE GENOMIC DNA]</scope>
    <source>
        <strain evidence="3 4">RCEF 4871</strain>
    </source>
</reference>
<sequence length="491" mass="55026">MAESASWHVFKNLSLLLLSLIALPFTTLALLITICLPSFHHGPRSNATNPKRILVTGISMSKGLAIARLLYRQGHVVIGADCHRFCAGRVSRAIRRFHLLPTCVQQSVRADGTGQDPYTSRLLQIVVSERIDLWISASDVKGAVRDGLARDLVEQFTPAKAIQLGQDDVATLDDKSTFMEYVRSLGLTIPDTHYVGSRAELEAFLVDRDGLSLRPGGKQYIVKPVGVNDVARFGMPLLPCPTEQQTMAGIGTVDFDSGAPFIVQEYIQGEEYCTHALVIRGEVRAFVACPSSELLMHYTALPGHSPLSESMLDFTRKVIGAQGNNRWTGHVSFDFLVPHTHDEEAPGAPDVYPIECNPRVHTAVLLFNQTPELVEEYLSALQPVPGHRDRPLYPVQPQRTYWAGQDLVEKVLYPAFETIFLRTRSLHSLAKSVAEFGQHVFYWKDGVFEIWDPFPFWWLHHVQWPLLFTQYLFKGRWHRVNVSTGKVFGAS</sequence>
<dbReference type="AlphaFoldDB" id="A0A166ZVR5"/>
<comment type="caution">
    <text evidence="3">The sequence shown here is derived from an EMBL/GenBank/DDBJ whole genome shotgun (WGS) entry which is preliminary data.</text>
</comment>
<evidence type="ECO:0000256" key="1">
    <source>
        <dbReference type="PROSITE-ProRule" id="PRU00409"/>
    </source>
</evidence>
<feature type="domain" description="ATP-grasp" evidence="2">
    <location>
        <begin position="179"/>
        <end position="382"/>
    </location>
</feature>
<dbReference type="SUPFAM" id="SSF51735">
    <property type="entry name" value="NAD(P)-binding Rossmann-fold domains"/>
    <property type="match status" value="1"/>
</dbReference>
<dbReference type="PROSITE" id="PS50975">
    <property type="entry name" value="ATP_GRASP"/>
    <property type="match status" value="1"/>
</dbReference>
<organism evidence="3 4">
    <name type="scientific">Metarhizium rileyi (strain RCEF 4871)</name>
    <name type="common">Nomuraea rileyi</name>
    <dbReference type="NCBI Taxonomy" id="1649241"/>
    <lineage>
        <taxon>Eukaryota</taxon>
        <taxon>Fungi</taxon>
        <taxon>Dikarya</taxon>
        <taxon>Ascomycota</taxon>
        <taxon>Pezizomycotina</taxon>
        <taxon>Sordariomycetes</taxon>
        <taxon>Hypocreomycetidae</taxon>
        <taxon>Hypocreales</taxon>
        <taxon>Clavicipitaceae</taxon>
        <taxon>Metarhizium</taxon>
    </lineage>
</organism>
<keyword evidence="1" id="KW-0547">Nucleotide-binding</keyword>
<evidence type="ECO:0000259" key="2">
    <source>
        <dbReference type="PROSITE" id="PS50975"/>
    </source>
</evidence>
<evidence type="ECO:0000313" key="3">
    <source>
        <dbReference type="EMBL" id="OAA38290.1"/>
    </source>
</evidence>
<keyword evidence="1" id="KW-0067">ATP-binding</keyword>
<gene>
    <name evidence="3" type="ORF">NOR_06680</name>
</gene>
<name>A0A166ZVR5_METRR</name>
<dbReference type="InterPro" id="IPR036291">
    <property type="entry name" value="NAD(P)-bd_dom_sf"/>
</dbReference>
<dbReference type="Gene3D" id="3.30.470.20">
    <property type="entry name" value="ATP-grasp fold, B domain"/>
    <property type="match status" value="1"/>
</dbReference>
<dbReference type="InterPro" id="IPR011761">
    <property type="entry name" value="ATP-grasp"/>
</dbReference>